<proteinExistence type="predicted"/>
<dbReference type="Pfam" id="PF17761">
    <property type="entry name" value="DUF1016_N"/>
    <property type="match status" value="1"/>
</dbReference>
<keyword evidence="3" id="KW-1185">Reference proteome</keyword>
<dbReference type="EMBL" id="JBHPBY010000746">
    <property type="protein sequence ID" value="MFC1854168.1"/>
    <property type="molecule type" value="Genomic_DNA"/>
</dbReference>
<dbReference type="PANTHER" id="PTHR30547:SF5">
    <property type="entry name" value="NUCLEASE YHCG-RELATED"/>
    <property type="match status" value="1"/>
</dbReference>
<evidence type="ECO:0000313" key="2">
    <source>
        <dbReference type="EMBL" id="MFC1854168.1"/>
    </source>
</evidence>
<dbReference type="InterPro" id="IPR041527">
    <property type="entry name" value="YhcG_N"/>
</dbReference>
<evidence type="ECO:0000313" key="3">
    <source>
        <dbReference type="Proteomes" id="UP001594351"/>
    </source>
</evidence>
<dbReference type="InterPro" id="IPR053148">
    <property type="entry name" value="PD-DEXK-like_domain"/>
</dbReference>
<dbReference type="PANTHER" id="PTHR30547">
    <property type="entry name" value="UNCHARACTERIZED PROTEIN YHCG-RELATED"/>
    <property type="match status" value="1"/>
</dbReference>
<organism evidence="2 3">
    <name type="scientific">candidate division CSSED10-310 bacterium</name>
    <dbReference type="NCBI Taxonomy" id="2855610"/>
    <lineage>
        <taxon>Bacteria</taxon>
        <taxon>Bacteria division CSSED10-310</taxon>
    </lineage>
</organism>
<gene>
    <name evidence="2" type="ORF">ACFL27_28625</name>
</gene>
<dbReference type="Proteomes" id="UP001594351">
    <property type="component" value="Unassembled WGS sequence"/>
</dbReference>
<sequence>MSKDLVSSQGQEINRDQSYIDLLKELQNILSKGQYQAYKAVDNIKVQTYWQIGERVVREELKHKNRAGYGKYLIDNLSVDLGFKKSLLYEIAKFYDAYKNFHTVCGELSLVSLWTSDWGKR</sequence>
<protein>
    <submittedName>
        <fullName evidence="2">DUF1016 N-terminal domain-containing protein</fullName>
    </submittedName>
</protein>
<evidence type="ECO:0000259" key="1">
    <source>
        <dbReference type="Pfam" id="PF17761"/>
    </source>
</evidence>
<feature type="domain" description="YhcG N-terminal" evidence="1">
    <location>
        <begin position="26"/>
        <end position="109"/>
    </location>
</feature>
<name>A0ABV6Z6W0_UNCC1</name>
<reference evidence="2 3" key="1">
    <citation type="submission" date="2024-09" db="EMBL/GenBank/DDBJ databases">
        <title>Laminarin stimulates single cell rates of sulfate reduction while oxygen inhibits transcriptomic activity in coastal marine sediment.</title>
        <authorList>
            <person name="Lindsay M."/>
            <person name="Orcutt B."/>
            <person name="Emerson D."/>
            <person name="Stepanauskas R."/>
            <person name="D'Angelo T."/>
        </authorList>
    </citation>
    <scope>NUCLEOTIDE SEQUENCE [LARGE SCALE GENOMIC DNA]</scope>
    <source>
        <strain evidence="2">SAG AM-311-K15</strain>
    </source>
</reference>
<accession>A0ABV6Z6W0</accession>
<comment type="caution">
    <text evidence="2">The sequence shown here is derived from an EMBL/GenBank/DDBJ whole genome shotgun (WGS) entry which is preliminary data.</text>
</comment>